<dbReference type="InterPro" id="IPR005153">
    <property type="entry name" value="MbtH-like_dom"/>
</dbReference>
<organism evidence="2 3">
    <name type="scientific">Streptomyces solincola</name>
    <dbReference type="NCBI Taxonomy" id="2100817"/>
    <lineage>
        <taxon>Bacteria</taxon>
        <taxon>Bacillati</taxon>
        <taxon>Actinomycetota</taxon>
        <taxon>Actinomycetes</taxon>
        <taxon>Kitasatosporales</taxon>
        <taxon>Streptomycetaceae</taxon>
        <taxon>Streptomyces</taxon>
    </lineage>
</organism>
<proteinExistence type="predicted"/>
<keyword evidence="3" id="KW-1185">Reference proteome</keyword>
<dbReference type="Proteomes" id="UP000239322">
    <property type="component" value="Unassembled WGS sequence"/>
</dbReference>
<name>A0A2S9Q1T5_9ACTN</name>
<evidence type="ECO:0000313" key="2">
    <source>
        <dbReference type="EMBL" id="PRH80608.1"/>
    </source>
</evidence>
<accession>A0A2S9Q1T5</accession>
<reference evidence="2 3" key="1">
    <citation type="submission" date="2018-03" db="EMBL/GenBank/DDBJ databases">
        <title>Novel Streptomyces sp. from soil.</title>
        <authorList>
            <person name="Tan G.Y.A."/>
            <person name="Lee Z.Y."/>
        </authorList>
    </citation>
    <scope>NUCLEOTIDE SEQUENCE [LARGE SCALE GENOMIC DNA]</scope>
    <source>
        <strain evidence="2 3">ST5x</strain>
    </source>
</reference>
<dbReference type="SUPFAM" id="SSF160582">
    <property type="entry name" value="MbtH-like"/>
    <property type="match status" value="1"/>
</dbReference>
<sequence>MTEETRALAAPPRLCVVLRDSLGRHSLWPAAMDAPVGWPVVHGPDGADRCLAFIETAAAAAGRVADRAAVHRPGPGPDDLAPAA</sequence>
<dbReference type="EMBL" id="PVLV01000047">
    <property type="protein sequence ID" value="PRH80608.1"/>
    <property type="molecule type" value="Genomic_DNA"/>
</dbReference>
<evidence type="ECO:0000259" key="1">
    <source>
        <dbReference type="SMART" id="SM00923"/>
    </source>
</evidence>
<dbReference type="RefSeq" id="WP_105867314.1">
    <property type="nucleotide sequence ID" value="NZ_PVLV01000047.1"/>
</dbReference>
<dbReference type="AlphaFoldDB" id="A0A2S9Q1T5"/>
<feature type="domain" description="MbtH-like" evidence="1">
    <location>
        <begin position="6"/>
        <end position="56"/>
    </location>
</feature>
<dbReference type="Gene3D" id="3.90.820.10">
    <property type="entry name" value="Structural Genomics, Unknown Function 30-nov-00 1gh9 Mol_id"/>
    <property type="match status" value="1"/>
</dbReference>
<dbReference type="InterPro" id="IPR038020">
    <property type="entry name" value="MbtH-like_sf"/>
</dbReference>
<dbReference type="OrthoDB" id="4323495at2"/>
<comment type="caution">
    <text evidence="2">The sequence shown here is derived from an EMBL/GenBank/DDBJ whole genome shotgun (WGS) entry which is preliminary data.</text>
</comment>
<dbReference type="SMART" id="SM00923">
    <property type="entry name" value="MbtH"/>
    <property type="match status" value="1"/>
</dbReference>
<dbReference type="Pfam" id="PF03621">
    <property type="entry name" value="MbtH"/>
    <property type="match status" value="1"/>
</dbReference>
<gene>
    <name evidence="2" type="ORF">C6N75_03300</name>
</gene>
<evidence type="ECO:0000313" key="3">
    <source>
        <dbReference type="Proteomes" id="UP000239322"/>
    </source>
</evidence>
<protein>
    <submittedName>
        <fullName evidence="2">MbtH family protein</fullName>
    </submittedName>
</protein>